<comment type="caution">
    <text evidence="3">The sequence shown here is derived from an EMBL/GenBank/DDBJ whole genome shotgun (WGS) entry which is preliminary data.</text>
</comment>
<feature type="domain" description="PMI1/PMIR1-2 C-terminal" evidence="2">
    <location>
        <begin position="223"/>
        <end position="271"/>
    </location>
</feature>
<evidence type="ECO:0000313" key="4">
    <source>
        <dbReference type="Proteomes" id="UP000823388"/>
    </source>
</evidence>
<dbReference type="OrthoDB" id="640135at2759"/>
<organism evidence="3 4">
    <name type="scientific">Panicum virgatum</name>
    <name type="common">Blackwell switchgrass</name>
    <dbReference type="NCBI Taxonomy" id="38727"/>
    <lineage>
        <taxon>Eukaryota</taxon>
        <taxon>Viridiplantae</taxon>
        <taxon>Streptophyta</taxon>
        <taxon>Embryophyta</taxon>
        <taxon>Tracheophyta</taxon>
        <taxon>Spermatophyta</taxon>
        <taxon>Magnoliopsida</taxon>
        <taxon>Liliopsida</taxon>
        <taxon>Poales</taxon>
        <taxon>Poaceae</taxon>
        <taxon>PACMAD clade</taxon>
        <taxon>Panicoideae</taxon>
        <taxon>Panicodae</taxon>
        <taxon>Paniceae</taxon>
        <taxon>Panicinae</taxon>
        <taxon>Panicum</taxon>
        <taxon>Panicum sect. Hiantes</taxon>
    </lineage>
</organism>
<accession>A0A8T0W742</accession>
<evidence type="ECO:0000256" key="1">
    <source>
        <dbReference type="SAM" id="MobiDB-lite"/>
    </source>
</evidence>
<dbReference type="Pfam" id="PF21745">
    <property type="entry name" value="PMI1_PMIR1-2_C"/>
    <property type="match status" value="1"/>
</dbReference>
<evidence type="ECO:0000259" key="2">
    <source>
        <dbReference type="Pfam" id="PF21745"/>
    </source>
</evidence>
<dbReference type="Proteomes" id="UP000823388">
    <property type="component" value="Chromosome 2K"/>
</dbReference>
<feature type="region of interest" description="Disordered" evidence="1">
    <location>
        <begin position="26"/>
        <end position="97"/>
    </location>
</feature>
<dbReference type="PANTHER" id="PTHR33414">
    <property type="entry name" value="PROTEIN PLASTID MOVEMENT IMPAIRED 1-RELATED 1"/>
    <property type="match status" value="1"/>
</dbReference>
<feature type="compositionally biased region" description="Low complexity" evidence="1">
    <location>
        <begin position="31"/>
        <end position="45"/>
    </location>
</feature>
<dbReference type="PANTHER" id="PTHR33414:SF8">
    <property type="entry name" value="OS09G0559200 PROTEIN"/>
    <property type="match status" value="1"/>
</dbReference>
<protein>
    <recommendedName>
        <fullName evidence="2">PMI1/PMIR1-2 C-terminal domain-containing protein</fullName>
    </recommendedName>
</protein>
<sequence length="443" mass="48875">MRMRPVAAHHDRRRRVELCKYTCRPQKARRPPSSSFEFELPPHESQFATKPQRLHRRRTYKNRQKARSRAPATSKVHRASTMSRKKPSAPAPAMASTGCSGLMSCLSIHRRGPPQPAPRGAEDAPLRSSDAERYGKRMQLLEEEIRRLSEWLGGQEERPAPPGAKAGEEGTGSAATECSRNGATKRCASVGHGASSVQDMVRLEDGSYLREVRRVRVGRPWERLAVQVSRPVVPVDASSASEVLDKMAAMRAEDLYKFLIKMMPLKDITGQRKSGEPVRRTARLSSGDDLLEALVFEATDELESLVLDGLKIQMSPPATEPAATVAADRRRDEAVGKGCMVLVVLVQLRDPSERYAAVGAPMIGLIEASLQRKDGAVKQEMRGLHAAGISFVNRKPRDGRCISIMWSASLRQCRRSHDGGGGGVDGDGCRCTCVRNPNRVFQR</sequence>
<feature type="region of interest" description="Disordered" evidence="1">
    <location>
        <begin position="152"/>
        <end position="180"/>
    </location>
</feature>
<dbReference type="InterPro" id="IPR048972">
    <property type="entry name" value="PMI1_PMIR1-2_C"/>
</dbReference>
<name>A0A8T0W742_PANVG</name>
<feature type="region of interest" description="Disordered" evidence="1">
    <location>
        <begin position="109"/>
        <end position="133"/>
    </location>
</feature>
<gene>
    <name evidence="3" type="ORF">PVAP13_2KG418700</name>
</gene>
<keyword evidence="4" id="KW-1185">Reference proteome</keyword>
<reference evidence="3" key="1">
    <citation type="submission" date="2020-05" db="EMBL/GenBank/DDBJ databases">
        <title>WGS assembly of Panicum virgatum.</title>
        <authorList>
            <person name="Lovell J.T."/>
            <person name="Jenkins J."/>
            <person name="Shu S."/>
            <person name="Juenger T.E."/>
            <person name="Schmutz J."/>
        </authorList>
    </citation>
    <scope>NUCLEOTIDE SEQUENCE</scope>
    <source>
        <strain evidence="3">AP13</strain>
    </source>
</reference>
<dbReference type="AlphaFoldDB" id="A0A8T0W742"/>
<dbReference type="EMBL" id="CM029039">
    <property type="protein sequence ID" value="KAG2645191.1"/>
    <property type="molecule type" value="Genomic_DNA"/>
</dbReference>
<feature type="compositionally biased region" description="Basic residues" evidence="1">
    <location>
        <begin position="52"/>
        <end position="68"/>
    </location>
</feature>
<proteinExistence type="predicted"/>
<feature type="compositionally biased region" description="Basic and acidic residues" evidence="1">
    <location>
        <begin position="120"/>
        <end position="133"/>
    </location>
</feature>
<feature type="compositionally biased region" description="Basic residues" evidence="1">
    <location>
        <begin position="75"/>
        <end position="87"/>
    </location>
</feature>
<dbReference type="InterPro" id="IPR039614">
    <property type="entry name" value="PMI1-like"/>
</dbReference>
<evidence type="ECO:0000313" key="3">
    <source>
        <dbReference type="EMBL" id="KAG2645191.1"/>
    </source>
</evidence>